<dbReference type="AlphaFoldDB" id="A0A0L0HMD6"/>
<comment type="similarity">
    <text evidence="2">Belongs to the p22phox family.</text>
</comment>
<dbReference type="InParanoid" id="A0A0L0HMD6"/>
<dbReference type="Pfam" id="PF05038">
    <property type="entry name" value="Cytochrom_B558a"/>
    <property type="match status" value="1"/>
</dbReference>
<evidence type="ECO:0000256" key="5">
    <source>
        <dbReference type="ARBA" id="ARBA00022989"/>
    </source>
</evidence>
<dbReference type="GO" id="GO:0020037">
    <property type="term" value="F:heme binding"/>
    <property type="evidence" value="ECO:0007669"/>
    <property type="project" value="InterPro"/>
</dbReference>
<keyword evidence="4 9" id="KW-0812">Transmembrane</keyword>
<dbReference type="STRING" id="645134.A0A0L0HMD6"/>
<reference evidence="10 11" key="1">
    <citation type="submission" date="2009-08" db="EMBL/GenBank/DDBJ databases">
        <title>The Genome Sequence of Spizellomyces punctatus strain DAOM BR117.</title>
        <authorList>
            <consortium name="The Broad Institute Genome Sequencing Platform"/>
            <person name="Russ C."/>
            <person name="Cuomo C."/>
            <person name="Shea T."/>
            <person name="Young S.K."/>
            <person name="Zeng Q."/>
            <person name="Koehrsen M."/>
            <person name="Haas B."/>
            <person name="Borodovsky M."/>
            <person name="Guigo R."/>
            <person name="Alvarado L."/>
            <person name="Berlin A."/>
            <person name="Bochicchio J."/>
            <person name="Borenstein D."/>
            <person name="Chapman S."/>
            <person name="Chen Z."/>
            <person name="Engels R."/>
            <person name="Freedman E."/>
            <person name="Gellesch M."/>
            <person name="Goldberg J."/>
            <person name="Griggs A."/>
            <person name="Gujja S."/>
            <person name="Heiman D."/>
            <person name="Hepburn T."/>
            <person name="Howarth C."/>
            <person name="Jen D."/>
            <person name="Larson L."/>
            <person name="Lewis B."/>
            <person name="Mehta T."/>
            <person name="Park D."/>
            <person name="Pearson M."/>
            <person name="Roberts A."/>
            <person name="Saif S."/>
            <person name="Shenoy N."/>
            <person name="Sisk P."/>
            <person name="Stolte C."/>
            <person name="Sykes S."/>
            <person name="Thomson T."/>
            <person name="Walk T."/>
            <person name="White J."/>
            <person name="Yandava C."/>
            <person name="Burger G."/>
            <person name="Gray M.W."/>
            <person name="Holland P.W.H."/>
            <person name="King N."/>
            <person name="Lang F.B.F."/>
            <person name="Roger A.J."/>
            <person name="Ruiz-Trillo I."/>
            <person name="Lander E."/>
            <person name="Nusbaum C."/>
        </authorList>
    </citation>
    <scope>NUCLEOTIDE SEQUENCE [LARGE SCALE GENOMIC DNA]</scope>
    <source>
        <strain evidence="10 11">DAOM BR117</strain>
    </source>
</reference>
<sequence length="137" mass="14997">MGLGRFNWYPWARYLGLNSGFFILTGGVIGLWYPKMILGVINIVVGLFLMGWNWPVAPFTLLGPFSSNLWIRAVFHAAAIAPSILLAPTSTGAMCLVFAVLMFIRAATNGEKWEPPKPRAKRDAGGKDMSAIKAPEN</sequence>
<dbReference type="InterPro" id="IPR007732">
    <property type="entry name" value="Cyt_b558_asu"/>
</dbReference>
<dbReference type="eggNOG" id="ENOG502SGK8">
    <property type="taxonomic scope" value="Eukaryota"/>
</dbReference>
<dbReference type="RefSeq" id="XP_016610104.1">
    <property type="nucleotide sequence ID" value="XM_016750849.1"/>
</dbReference>
<keyword evidence="11" id="KW-1185">Reference proteome</keyword>
<evidence type="ECO:0000256" key="6">
    <source>
        <dbReference type="ARBA" id="ARBA00023136"/>
    </source>
</evidence>
<gene>
    <name evidence="10" type="ORF">SPPG_02568</name>
</gene>
<keyword evidence="5 9" id="KW-1133">Transmembrane helix</keyword>
<dbReference type="OrthoDB" id="2110422at2759"/>
<feature type="region of interest" description="Disordered" evidence="8">
    <location>
        <begin position="111"/>
        <end position="137"/>
    </location>
</feature>
<evidence type="ECO:0000256" key="4">
    <source>
        <dbReference type="ARBA" id="ARBA00022692"/>
    </source>
</evidence>
<name>A0A0L0HMD6_SPIPD</name>
<evidence type="ECO:0000313" key="11">
    <source>
        <dbReference type="Proteomes" id="UP000053201"/>
    </source>
</evidence>
<feature type="compositionally biased region" description="Basic and acidic residues" evidence="8">
    <location>
        <begin position="111"/>
        <end position="126"/>
    </location>
</feature>
<evidence type="ECO:0000256" key="7">
    <source>
        <dbReference type="ARBA" id="ARBA00030298"/>
    </source>
</evidence>
<feature type="transmembrane region" description="Helical" evidence="9">
    <location>
        <begin position="74"/>
        <end position="104"/>
    </location>
</feature>
<comment type="subcellular location">
    <subcellularLocation>
        <location evidence="1">Cell membrane</location>
    </subcellularLocation>
</comment>
<accession>A0A0L0HMD6</accession>
<dbReference type="PANTHER" id="PTHR15168:SF0">
    <property type="entry name" value="CYTOCHROME B-245 LIGHT CHAIN"/>
    <property type="match status" value="1"/>
</dbReference>
<keyword evidence="3" id="KW-1003">Cell membrane</keyword>
<dbReference type="PANTHER" id="PTHR15168">
    <property type="entry name" value="CYTOCHROME B-245 LIGHT CHAIN"/>
    <property type="match status" value="1"/>
</dbReference>
<dbReference type="EMBL" id="KQ257453">
    <property type="protein sequence ID" value="KND02065.1"/>
    <property type="molecule type" value="Genomic_DNA"/>
</dbReference>
<dbReference type="VEuPathDB" id="FungiDB:SPPG_02568"/>
<evidence type="ECO:0000313" key="10">
    <source>
        <dbReference type="EMBL" id="KND02065.1"/>
    </source>
</evidence>
<evidence type="ECO:0000256" key="2">
    <source>
        <dbReference type="ARBA" id="ARBA00010590"/>
    </source>
</evidence>
<evidence type="ECO:0000256" key="1">
    <source>
        <dbReference type="ARBA" id="ARBA00004236"/>
    </source>
</evidence>
<evidence type="ECO:0000256" key="3">
    <source>
        <dbReference type="ARBA" id="ARBA00022475"/>
    </source>
</evidence>
<proteinExistence type="inferred from homology"/>
<dbReference type="OMA" id="MIGMAAC"/>
<feature type="transmembrane region" description="Helical" evidence="9">
    <location>
        <begin position="12"/>
        <end position="32"/>
    </location>
</feature>
<evidence type="ECO:0000256" key="8">
    <source>
        <dbReference type="SAM" id="MobiDB-lite"/>
    </source>
</evidence>
<protein>
    <recommendedName>
        <fullName evidence="7">p22-phox</fullName>
    </recommendedName>
</protein>
<evidence type="ECO:0000256" key="9">
    <source>
        <dbReference type="SAM" id="Phobius"/>
    </source>
</evidence>
<dbReference type="Proteomes" id="UP000053201">
    <property type="component" value="Unassembled WGS sequence"/>
</dbReference>
<dbReference type="GO" id="GO:0005886">
    <property type="term" value="C:plasma membrane"/>
    <property type="evidence" value="ECO:0007669"/>
    <property type="project" value="UniProtKB-SubCell"/>
</dbReference>
<keyword evidence="6 9" id="KW-0472">Membrane</keyword>
<dbReference type="GeneID" id="27686143"/>
<feature type="transmembrane region" description="Helical" evidence="9">
    <location>
        <begin position="37"/>
        <end position="54"/>
    </location>
</feature>
<organism evidence="10 11">
    <name type="scientific">Spizellomyces punctatus (strain DAOM BR117)</name>
    <dbReference type="NCBI Taxonomy" id="645134"/>
    <lineage>
        <taxon>Eukaryota</taxon>
        <taxon>Fungi</taxon>
        <taxon>Fungi incertae sedis</taxon>
        <taxon>Chytridiomycota</taxon>
        <taxon>Chytridiomycota incertae sedis</taxon>
        <taxon>Chytridiomycetes</taxon>
        <taxon>Spizellomycetales</taxon>
        <taxon>Spizellomycetaceae</taxon>
        <taxon>Spizellomyces</taxon>
    </lineage>
</organism>